<proteinExistence type="predicted"/>
<dbReference type="EMBL" id="MN739108">
    <property type="protein sequence ID" value="QHS89324.1"/>
    <property type="molecule type" value="Genomic_DNA"/>
</dbReference>
<dbReference type="AlphaFoldDB" id="A0A6C0BBZ3"/>
<feature type="compositionally biased region" description="Low complexity" evidence="1">
    <location>
        <begin position="89"/>
        <end position="103"/>
    </location>
</feature>
<organism evidence="3">
    <name type="scientific">viral metagenome</name>
    <dbReference type="NCBI Taxonomy" id="1070528"/>
    <lineage>
        <taxon>unclassified sequences</taxon>
        <taxon>metagenomes</taxon>
        <taxon>organismal metagenomes</taxon>
    </lineage>
</organism>
<evidence type="ECO:0000256" key="1">
    <source>
        <dbReference type="SAM" id="MobiDB-lite"/>
    </source>
</evidence>
<keyword evidence="2" id="KW-0812">Transmembrane</keyword>
<accession>A0A6C0BBZ3</accession>
<evidence type="ECO:0000256" key="2">
    <source>
        <dbReference type="SAM" id="Phobius"/>
    </source>
</evidence>
<reference evidence="3" key="1">
    <citation type="journal article" date="2020" name="Nature">
        <title>Giant virus diversity and host interactions through global metagenomics.</title>
        <authorList>
            <person name="Schulz F."/>
            <person name="Roux S."/>
            <person name="Paez-Espino D."/>
            <person name="Jungbluth S."/>
            <person name="Walsh D.A."/>
            <person name="Denef V.J."/>
            <person name="McMahon K.D."/>
            <person name="Konstantinidis K.T."/>
            <person name="Eloe-Fadrosh E.A."/>
            <person name="Kyrpides N.C."/>
            <person name="Woyke T."/>
        </authorList>
    </citation>
    <scope>NUCLEOTIDE SEQUENCE</scope>
    <source>
        <strain evidence="3">GVMAG-M-3300010158-60</strain>
    </source>
</reference>
<feature type="transmembrane region" description="Helical" evidence="2">
    <location>
        <begin position="127"/>
        <end position="149"/>
    </location>
</feature>
<name>A0A6C0BBZ3_9ZZZZ</name>
<keyword evidence="2" id="KW-0472">Membrane</keyword>
<feature type="transmembrane region" description="Helical" evidence="2">
    <location>
        <begin position="161"/>
        <end position="178"/>
    </location>
</feature>
<keyword evidence="2" id="KW-1133">Transmembrane helix</keyword>
<feature type="region of interest" description="Disordered" evidence="1">
    <location>
        <begin position="83"/>
        <end position="111"/>
    </location>
</feature>
<evidence type="ECO:0000313" key="3">
    <source>
        <dbReference type="EMBL" id="QHS89324.1"/>
    </source>
</evidence>
<protein>
    <submittedName>
        <fullName evidence="3">Uncharacterized protein</fullName>
    </submittedName>
</protein>
<sequence length="188" mass="20168">MSSGTLISDLDTSPQLEGDGDLISKIMADMNNEPPAPVPQASGVISSPNPNSVARHTMDNVPATAHVIGHDHPTPSDFQAAIQPKGMPSSSSFDTAASWSDEAPPAPRRAPKKSWWNKIFDEMKVPVLVSLLVFVFSLPVIHIIIGTYLPTLLRSTGDLTTLGLLLKSLVAGLTFWILQRVIVPLLSL</sequence>